<dbReference type="AlphaFoldDB" id="A0AAN1WHS4"/>
<evidence type="ECO:0000256" key="5">
    <source>
        <dbReference type="ARBA" id="ARBA00022692"/>
    </source>
</evidence>
<evidence type="ECO:0000256" key="4">
    <source>
        <dbReference type="ARBA" id="ARBA00022475"/>
    </source>
</evidence>
<organism evidence="9 10">
    <name type="scientific">Marinagarivorans cellulosilyticus</name>
    <dbReference type="NCBI Taxonomy" id="2721545"/>
    <lineage>
        <taxon>Bacteria</taxon>
        <taxon>Pseudomonadati</taxon>
        <taxon>Pseudomonadota</taxon>
        <taxon>Gammaproteobacteria</taxon>
        <taxon>Cellvibrionales</taxon>
        <taxon>Cellvibrionaceae</taxon>
        <taxon>Marinagarivorans</taxon>
    </lineage>
</organism>
<feature type="transmembrane region" description="Helical" evidence="8">
    <location>
        <begin position="20"/>
        <end position="52"/>
    </location>
</feature>
<sequence>MIKVFERWIERYFADEEAILIAVLLVVSVAVLVTMGVVLAPMIAAIIIAFLLQGVVARLEHWGVPHIAAVTMAFLLLVSAIVLILLVLLPSIWSQTLNLAGEAPKMLKQAQKLLLVLPESYPDLLSKEQMTQLITAASAELGQTAQQILTFSIAQLPILFGVLIYLVLVPILVFFFLKDGAAMVDWLGNKLPNRRPLMRQIWHEMNQQIANYVRGKVVEIIIVAGVSVITFTLLGVNYALLLAVIVGLSVLIPYIGAAVATIPVALIGFFQWGWGSEFMYLMLAYGVIQGLDGNVLVPLLFSEAVKMHPVAIVLAVLVFGGLWGFWGVFFAIPLATLVKAILTAWPTAKAGMEEAAAKG</sequence>
<reference evidence="9 10" key="1">
    <citation type="journal article" date="2022" name="IScience">
        <title>An ultrasensitive nanofiber-based assay for enzymatic hydrolysis and deep-sea microbial degradation of cellulose.</title>
        <authorList>
            <person name="Tsudome M."/>
            <person name="Tachioka M."/>
            <person name="Miyazaki M."/>
            <person name="Uchimura K."/>
            <person name="Tsuda M."/>
            <person name="Takaki Y."/>
            <person name="Deguchi S."/>
        </authorList>
    </citation>
    <scope>NUCLEOTIDE SEQUENCE [LARGE SCALE GENOMIC DNA]</scope>
    <source>
        <strain evidence="9 10">GE09</strain>
    </source>
</reference>
<dbReference type="KEGG" id="marq:MARGE09_P2056"/>
<dbReference type="GO" id="GO:0055085">
    <property type="term" value="P:transmembrane transport"/>
    <property type="evidence" value="ECO:0007669"/>
    <property type="project" value="TreeGrafter"/>
</dbReference>
<keyword evidence="5 8" id="KW-0812">Transmembrane</keyword>
<evidence type="ECO:0000313" key="9">
    <source>
        <dbReference type="EMBL" id="BCD97855.1"/>
    </source>
</evidence>
<dbReference type="EMBL" id="AP023086">
    <property type="protein sequence ID" value="BCD97855.1"/>
    <property type="molecule type" value="Genomic_DNA"/>
</dbReference>
<proteinExistence type="inferred from homology"/>
<feature type="transmembrane region" description="Helical" evidence="8">
    <location>
        <begin position="64"/>
        <end position="89"/>
    </location>
</feature>
<name>A0AAN1WHS4_9GAMM</name>
<evidence type="ECO:0000256" key="2">
    <source>
        <dbReference type="ARBA" id="ARBA00009773"/>
    </source>
</evidence>
<dbReference type="GO" id="GO:0005886">
    <property type="term" value="C:plasma membrane"/>
    <property type="evidence" value="ECO:0007669"/>
    <property type="project" value="UniProtKB-SubCell"/>
</dbReference>
<evidence type="ECO:0000256" key="7">
    <source>
        <dbReference type="ARBA" id="ARBA00023136"/>
    </source>
</evidence>
<keyword evidence="7 8" id="KW-0472">Membrane</keyword>
<evidence type="ECO:0000256" key="6">
    <source>
        <dbReference type="ARBA" id="ARBA00022989"/>
    </source>
</evidence>
<dbReference type="PANTHER" id="PTHR21716:SF53">
    <property type="entry name" value="PERMEASE PERM-RELATED"/>
    <property type="match status" value="1"/>
</dbReference>
<comment type="similarity">
    <text evidence="2">Belongs to the autoinducer-2 exporter (AI-2E) (TC 2.A.86) family.</text>
</comment>
<feature type="transmembrane region" description="Helical" evidence="8">
    <location>
        <begin position="156"/>
        <end position="177"/>
    </location>
</feature>
<dbReference type="Pfam" id="PF01594">
    <property type="entry name" value="AI-2E_transport"/>
    <property type="match status" value="1"/>
</dbReference>
<evidence type="ECO:0000256" key="8">
    <source>
        <dbReference type="SAM" id="Phobius"/>
    </source>
</evidence>
<gene>
    <name evidence="9" type="ORF">MARGE09_P2056</name>
</gene>
<keyword evidence="10" id="KW-1185">Reference proteome</keyword>
<dbReference type="RefSeq" id="WP_236981810.1">
    <property type="nucleotide sequence ID" value="NZ_AP023086.1"/>
</dbReference>
<feature type="transmembrane region" description="Helical" evidence="8">
    <location>
        <begin position="220"/>
        <end position="244"/>
    </location>
</feature>
<dbReference type="PANTHER" id="PTHR21716">
    <property type="entry name" value="TRANSMEMBRANE PROTEIN"/>
    <property type="match status" value="1"/>
</dbReference>
<accession>A0AAN1WHS4</accession>
<feature type="transmembrane region" description="Helical" evidence="8">
    <location>
        <begin position="251"/>
        <end position="272"/>
    </location>
</feature>
<keyword evidence="4" id="KW-1003">Cell membrane</keyword>
<evidence type="ECO:0000256" key="1">
    <source>
        <dbReference type="ARBA" id="ARBA00004651"/>
    </source>
</evidence>
<feature type="transmembrane region" description="Helical" evidence="8">
    <location>
        <begin position="278"/>
        <end position="301"/>
    </location>
</feature>
<evidence type="ECO:0000256" key="3">
    <source>
        <dbReference type="ARBA" id="ARBA00022448"/>
    </source>
</evidence>
<feature type="transmembrane region" description="Helical" evidence="8">
    <location>
        <begin position="310"/>
        <end position="332"/>
    </location>
</feature>
<protein>
    <submittedName>
        <fullName evidence="9">Permease</fullName>
    </submittedName>
</protein>
<evidence type="ECO:0000313" key="10">
    <source>
        <dbReference type="Proteomes" id="UP001320119"/>
    </source>
</evidence>
<comment type="subcellular location">
    <subcellularLocation>
        <location evidence="1">Cell membrane</location>
        <topology evidence="1">Multi-pass membrane protein</topology>
    </subcellularLocation>
</comment>
<dbReference type="Proteomes" id="UP001320119">
    <property type="component" value="Chromosome"/>
</dbReference>
<keyword evidence="3" id="KW-0813">Transport</keyword>
<dbReference type="InterPro" id="IPR002549">
    <property type="entry name" value="AI-2E-like"/>
</dbReference>
<keyword evidence="6 8" id="KW-1133">Transmembrane helix</keyword>